<dbReference type="AlphaFoldDB" id="A0A845QZF9"/>
<dbReference type="HAMAP" id="MF_00182">
    <property type="entry name" value="Formyl_trans"/>
    <property type="match status" value="1"/>
</dbReference>
<dbReference type="InterPro" id="IPR041711">
    <property type="entry name" value="Met-tRNA-FMT_N"/>
</dbReference>
<dbReference type="GO" id="GO:0004479">
    <property type="term" value="F:methionyl-tRNA formyltransferase activity"/>
    <property type="evidence" value="ECO:0007669"/>
    <property type="project" value="UniProtKB-UniRule"/>
</dbReference>
<evidence type="ECO:0000256" key="5">
    <source>
        <dbReference type="HAMAP-Rule" id="MF_00182"/>
    </source>
</evidence>
<dbReference type="SUPFAM" id="SSF53328">
    <property type="entry name" value="Formyltransferase"/>
    <property type="match status" value="1"/>
</dbReference>
<dbReference type="FunFam" id="3.40.50.12230:FF:000001">
    <property type="entry name" value="Methionyl-tRNA formyltransferase"/>
    <property type="match status" value="1"/>
</dbReference>
<reference evidence="8 9" key="1">
    <citation type="submission" date="2018-08" db="EMBL/GenBank/DDBJ databases">
        <title>Murine metabolic-syndrome-specific gut microbial biobank.</title>
        <authorList>
            <person name="Liu C."/>
        </authorList>
    </citation>
    <scope>NUCLEOTIDE SEQUENCE [LARGE SCALE GENOMIC DNA]</scope>
    <source>
        <strain evidence="8 9">583</strain>
    </source>
</reference>
<feature type="domain" description="Formyl transferase N-terminal" evidence="6">
    <location>
        <begin position="1"/>
        <end position="179"/>
    </location>
</feature>
<dbReference type="CDD" id="cd08704">
    <property type="entry name" value="Met_tRNA_FMT_C"/>
    <property type="match status" value="1"/>
</dbReference>
<comment type="function">
    <text evidence="5">Attaches a formyl group to the free amino group of methionyl-tRNA(fMet). The formyl group appears to play a dual role in the initiator identity of N-formylmethionyl-tRNA by promoting its recognition by IF2 and preventing the misappropriation of this tRNA by the elongation apparatus.</text>
</comment>
<evidence type="ECO:0000313" key="9">
    <source>
        <dbReference type="Proteomes" id="UP000467132"/>
    </source>
</evidence>
<dbReference type="GO" id="GO:0005829">
    <property type="term" value="C:cytosol"/>
    <property type="evidence" value="ECO:0007669"/>
    <property type="project" value="TreeGrafter"/>
</dbReference>
<dbReference type="PANTHER" id="PTHR11138:SF5">
    <property type="entry name" value="METHIONYL-TRNA FORMYLTRANSFERASE, MITOCHONDRIAL"/>
    <property type="match status" value="1"/>
</dbReference>
<evidence type="ECO:0000259" key="6">
    <source>
        <dbReference type="Pfam" id="PF00551"/>
    </source>
</evidence>
<dbReference type="Proteomes" id="UP000467132">
    <property type="component" value="Unassembled WGS sequence"/>
</dbReference>
<dbReference type="Pfam" id="PF00551">
    <property type="entry name" value="Formyl_trans_N"/>
    <property type="match status" value="1"/>
</dbReference>
<evidence type="ECO:0000256" key="4">
    <source>
        <dbReference type="ARBA" id="ARBA00022917"/>
    </source>
</evidence>
<keyword evidence="9" id="KW-1185">Reference proteome</keyword>
<keyword evidence="3 5" id="KW-0808">Transferase</keyword>
<comment type="caution">
    <text evidence="8">The sequence shown here is derived from an EMBL/GenBank/DDBJ whole genome shotgun (WGS) entry which is preliminary data.</text>
</comment>
<accession>A0A845QZF9</accession>
<name>A0A845QZF9_9CLOT</name>
<proteinExistence type="inferred from homology"/>
<dbReference type="Pfam" id="PF02911">
    <property type="entry name" value="Formyl_trans_C"/>
    <property type="match status" value="1"/>
</dbReference>
<evidence type="ECO:0000256" key="1">
    <source>
        <dbReference type="ARBA" id="ARBA00010699"/>
    </source>
</evidence>
<feature type="domain" description="Formyl transferase C-terminal" evidence="7">
    <location>
        <begin position="201"/>
        <end position="298"/>
    </location>
</feature>
<dbReference type="InterPro" id="IPR002376">
    <property type="entry name" value="Formyl_transf_N"/>
</dbReference>
<gene>
    <name evidence="5" type="primary">fmt</name>
    <name evidence="8" type="ORF">D3Z33_08475</name>
</gene>
<evidence type="ECO:0000259" key="7">
    <source>
        <dbReference type="Pfam" id="PF02911"/>
    </source>
</evidence>
<evidence type="ECO:0000256" key="2">
    <source>
        <dbReference type="ARBA" id="ARBA00012261"/>
    </source>
</evidence>
<feature type="binding site" evidence="5">
    <location>
        <begin position="109"/>
        <end position="112"/>
    </location>
    <ligand>
        <name>(6S)-5,6,7,8-tetrahydrofolate</name>
        <dbReference type="ChEBI" id="CHEBI:57453"/>
    </ligand>
</feature>
<dbReference type="NCBIfam" id="TIGR00460">
    <property type="entry name" value="fmt"/>
    <property type="match status" value="1"/>
</dbReference>
<dbReference type="InterPro" id="IPR011034">
    <property type="entry name" value="Formyl_transferase-like_C_sf"/>
</dbReference>
<dbReference type="CDD" id="cd08646">
    <property type="entry name" value="FMT_core_Met-tRNA-FMT_N"/>
    <property type="match status" value="1"/>
</dbReference>
<dbReference type="OrthoDB" id="9802815at2"/>
<dbReference type="InterPro" id="IPR005794">
    <property type="entry name" value="Fmt"/>
</dbReference>
<dbReference type="RefSeq" id="WP_160197365.1">
    <property type="nucleotide sequence ID" value="NZ_QXXA01000009.1"/>
</dbReference>
<protein>
    <recommendedName>
        <fullName evidence="2 5">Methionyl-tRNA formyltransferase</fullName>
        <ecNumber evidence="2 5">2.1.2.9</ecNumber>
    </recommendedName>
</protein>
<dbReference type="PANTHER" id="PTHR11138">
    <property type="entry name" value="METHIONYL-TRNA FORMYLTRANSFERASE"/>
    <property type="match status" value="1"/>
</dbReference>
<dbReference type="EC" id="2.1.2.9" evidence="2 5"/>
<evidence type="ECO:0000256" key="3">
    <source>
        <dbReference type="ARBA" id="ARBA00022679"/>
    </source>
</evidence>
<keyword evidence="4 5" id="KW-0648">Protein biosynthesis</keyword>
<organism evidence="8 9">
    <name type="scientific">Senegalia massiliensis</name>
    <dbReference type="NCBI Taxonomy" id="1720316"/>
    <lineage>
        <taxon>Bacteria</taxon>
        <taxon>Bacillati</taxon>
        <taxon>Bacillota</taxon>
        <taxon>Clostridia</taxon>
        <taxon>Eubacteriales</taxon>
        <taxon>Clostridiaceae</taxon>
        <taxon>Senegalia</taxon>
    </lineage>
</organism>
<dbReference type="InterPro" id="IPR005793">
    <property type="entry name" value="Formyl_trans_C"/>
</dbReference>
<evidence type="ECO:0000313" key="8">
    <source>
        <dbReference type="EMBL" id="NBI06886.1"/>
    </source>
</evidence>
<comment type="similarity">
    <text evidence="1 5">Belongs to the Fmt family.</text>
</comment>
<dbReference type="SUPFAM" id="SSF50486">
    <property type="entry name" value="FMT C-terminal domain-like"/>
    <property type="match status" value="1"/>
</dbReference>
<dbReference type="Gene3D" id="3.40.50.12230">
    <property type="match status" value="1"/>
</dbReference>
<dbReference type="EMBL" id="QXXA01000009">
    <property type="protein sequence ID" value="NBI06886.1"/>
    <property type="molecule type" value="Genomic_DNA"/>
</dbReference>
<dbReference type="InterPro" id="IPR044135">
    <property type="entry name" value="Met-tRNA-FMT_C"/>
</dbReference>
<sequence>MNIIFMGTPDLSVPSLEKLYNENHSIDLVITQPDKRKGRGKKLLPTPVKNKANKLDLEVFQPKNVNSLESIERINKLNPDVIVVVAYGQILKEEILSIPKYGCINVHTSLLPKYRGAAPINWAIINGEKETGVTTMIMEKGLDTGDMLLKEKLVIDDELTVGELHDNLMNMGAELIVKTLEKIEDLKPIPQDDNLSSYAPKMDKTIGKIDWAETKEKIKNLVRGTNPFPGSYSYYKGEKFKIYKVDIDEKLYSGKLGQITDVNNEGIFVKVKNGTIIIKEVQFPGKKKIKVSEYIRGNEIEVGTILGE</sequence>
<dbReference type="InterPro" id="IPR036477">
    <property type="entry name" value="Formyl_transf_N_sf"/>
</dbReference>
<comment type="catalytic activity">
    <reaction evidence="5">
        <text>L-methionyl-tRNA(fMet) + (6R)-10-formyltetrahydrofolate = N-formyl-L-methionyl-tRNA(fMet) + (6S)-5,6,7,8-tetrahydrofolate + H(+)</text>
        <dbReference type="Rhea" id="RHEA:24380"/>
        <dbReference type="Rhea" id="RHEA-COMP:9952"/>
        <dbReference type="Rhea" id="RHEA-COMP:9953"/>
        <dbReference type="ChEBI" id="CHEBI:15378"/>
        <dbReference type="ChEBI" id="CHEBI:57453"/>
        <dbReference type="ChEBI" id="CHEBI:78530"/>
        <dbReference type="ChEBI" id="CHEBI:78844"/>
        <dbReference type="ChEBI" id="CHEBI:195366"/>
        <dbReference type="EC" id="2.1.2.9"/>
    </reaction>
</comment>